<reference evidence="1 2" key="1">
    <citation type="submission" date="2024-10" db="EMBL/GenBank/DDBJ databases">
        <title>The Natural Products Discovery Center: Release of the First 8490 Sequenced Strains for Exploring Actinobacteria Biosynthetic Diversity.</title>
        <authorList>
            <person name="Kalkreuter E."/>
            <person name="Kautsar S.A."/>
            <person name="Yang D."/>
            <person name="Bader C.D."/>
            <person name="Teijaro C.N."/>
            <person name="Fluegel L."/>
            <person name="Davis C.M."/>
            <person name="Simpson J.R."/>
            <person name="Lauterbach L."/>
            <person name="Steele A.D."/>
            <person name="Gui C."/>
            <person name="Meng S."/>
            <person name="Li G."/>
            <person name="Viehrig K."/>
            <person name="Ye F."/>
            <person name="Su P."/>
            <person name="Kiefer A.F."/>
            <person name="Nichols A."/>
            <person name="Cepeda A.J."/>
            <person name="Yan W."/>
            <person name="Fan B."/>
            <person name="Jiang Y."/>
            <person name="Adhikari A."/>
            <person name="Zheng C.-J."/>
            <person name="Schuster L."/>
            <person name="Cowan T.M."/>
            <person name="Smanski M.J."/>
            <person name="Chevrette M.G."/>
            <person name="De Carvalho L.P.S."/>
            <person name="Shen B."/>
        </authorList>
    </citation>
    <scope>NUCLEOTIDE SEQUENCE [LARGE SCALE GENOMIC DNA]</scope>
    <source>
        <strain evidence="1 2">NPDC048320</strain>
    </source>
</reference>
<keyword evidence="2" id="KW-1185">Reference proteome</keyword>
<dbReference type="Proteomes" id="UP001604267">
    <property type="component" value="Unassembled WGS sequence"/>
</dbReference>
<sequence>MTAWEQRALEQAKRAQGRTGEAYLTDAVGEGLAAVTYAALQGASTAQRPRVWLDTRGASHATWIRGESITGARVRETGDGGSGRFALEVFVPGLTASDQWLTVATGASEWFELNAAEQLLTLLEETARSDDDEPSSVFITIHGEESNKQALSVDRNY</sequence>
<protein>
    <submittedName>
        <fullName evidence="1">Uncharacterized protein</fullName>
    </submittedName>
</protein>
<dbReference type="EMBL" id="JBICYV010000017">
    <property type="protein sequence ID" value="MFG3014799.1"/>
    <property type="molecule type" value="Genomic_DNA"/>
</dbReference>
<organism evidence="1 2">
    <name type="scientific">Streptomyces cinerochromogenes</name>
    <dbReference type="NCBI Taxonomy" id="66422"/>
    <lineage>
        <taxon>Bacteria</taxon>
        <taxon>Bacillati</taxon>
        <taxon>Actinomycetota</taxon>
        <taxon>Actinomycetes</taxon>
        <taxon>Kitasatosporales</taxon>
        <taxon>Streptomycetaceae</taxon>
        <taxon>Streptomyces</taxon>
    </lineage>
</organism>
<evidence type="ECO:0000313" key="1">
    <source>
        <dbReference type="EMBL" id="MFG3014799.1"/>
    </source>
</evidence>
<accession>A0ABW7BCF1</accession>
<name>A0ABW7BCF1_9ACTN</name>
<proteinExistence type="predicted"/>
<dbReference type="RefSeq" id="WP_392821859.1">
    <property type="nucleotide sequence ID" value="NZ_JBICYV010000017.1"/>
</dbReference>
<gene>
    <name evidence="1" type="ORF">ACGFZB_31090</name>
</gene>
<evidence type="ECO:0000313" key="2">
    <source>
        <dbReference type="Proteomes" id="UP001604267"/>
    </source>
</evidence>
<comment type="caution">
    <text evidence="1">The sequence shown here is derived from an EMBL/GenBank/DDBJ whole genome shotgun (WGS) entry which is preliminary data.</text>
</comment>